<keyword evidence="3" id="KW-1185">Reference proteome</keyword>
<feature type="non-terminal residue" evidence="2">
    <location>
        <position position="85"/>
    </location>
</feature>
<dbReference type="PROSITE" id="PS00745">
    <property type="entry name" value="RF_PROK_I"/>
    <property type="match status" value="1"/>
</dbReference>
<dbReference type="Pfam" id="PF00472">
    <property type="entry name" value="RF-1"/>
    <property type="match status" value="1"/>
</dbReference>
<proteinExistence type="predicted"/>
<evidence type="ECO:0000313" key="3">
    <source>
        <dbReference type="Proteomes" id="UP000001876"/>
    </source>
</evidence>
<accession>C1MWY4</accession>
<dbReference type="AlphaFoldDB" id="C1MWY4"/>
<dbReference type="PANTHER" id="PTHR47352">
    <property type="entry name" value="CLASS I PEPTIDE CHAIN RELEASE FACTOR"/>
    <property type="match status" value="1"/>
</dbReference>
<dbReference type="STRING" id="564608.C1MWY4"/>
<sequence>ITFARSGGAGGQNVNKVNTKVDMRLNLDANKDWLHPWVSRRLRILEKNRINKDGDFVMQSSRHRTQSKNIDDALEKMQSCLNRAS</sequence>
<dbReference type="Proteomes" id="UP000001876">
    <property type="component" value="Unassembled WGS sequence"/>
</dbReference>
<organism evidence="3">
    <name type="scientific">Micromonas pusilla (strain CCMP1545)</name>
    <name type="common">Picoplanktonic green alga</name>
    <dbReference type="NCBI Taxonomy" id="564608"/>
    <lineage>
        <taxon>Eukaryota</taxon>
        <taxon>Viridiplantae</taxon>
        <taxon>Chlorophyta</taxon>
        <taxon>Mamiellophyceae</taxon>
        <taxon>Mamiellales</taxon>
        <taxon>Mamiellaceae</taxon>
        <taxon>Micromonas</taxon>
    </lineage>
</organism>
<gene>
    <name evidence="2" type="ORF">MICPUCDRAFT_9338</name>
</gene>
<evidence type="ECO:0000259" key="1">
    <source>
        <dbReference type="PROSITE" id="PS00745"/>
    </source>
</evidence>
<dbReference type="RefSeq" id="XP_003060002.1">
    <property type="nucleotide sequence ID" value="XM_003059956.1"/>
</dbReference>
<dbReference type="EMBL" id="GG663741">
    <property type="protein sequence ID" value="EEH55954.1"/>
    <property type="molecule type" value="Genomic_DNA"/>
</dbReference>
<dbReference type="PANTHER" id="PTHR47352:SF1">
    <property type="entry name" value="CLASS I PEPTIDE CHAIN RELEASE FACTOR"/>
    <property type="match status" value="1"/>
</dbReference>
<dbReference type="KEGG" id="mpp:MICPUCDRAFT_9338"/>
<reference evidence="2 3" key="1">
    <citation type="journal article" date="2009" name="Science">
        <title>Green evolution and dynamic adaptations revealed by genomes of the marine picoeukaryotes Micromonas.</title>
        <authorList>
            <person name="Worden A.Z."/>
            <person name="Lee J.H."/>
            <person name="Mock T."/>
            <person name="Rouze P."/>
            <person name="Simmons M.P."/>
            <person name="Aerts A.L."/>
            <person name="Allen A.E."/>
            <person name="Cuvelier M.L."/>
            <person name="Derelle E."/>
            <person name="Everett M.V."/>
            <person name="Foulon E."/>
            <person name="Grimwood J."/>
            <person name="Gundlach H."/>
            <person name="Henrissat B."/>
            <person name="Napoli C."/>
            <person name="McDonald S.M."/>
            <person name="Parker M.S."/>
            <person name="Rombauts S."/>
            <person name="Salamov A."/>
            <person name="Von Dassow P."/>
            <person name="Badger J.H."/>
            <person name="Coutinho P.M."/>
            <person name="Demir E."/>
            <person name="Dubchak I."/>
            <person name="Gentemann C."/>
            <person name="Eikrem W."/>
            <person name="Gready J.E."/>
            <person name="John U."/>
            <person name="Lanier W."/>
            <person name="Lindquist E.A."/>
            <person name="Lucas S."/>
            <person name="Mayer K.F."/>
            <person name="Moreau H."/>
            <person name="Not F."/>
            <person name="Otillar R."/>
            <person name="Panaud O."/>
            <person name="Pangilinan J."/>
            <person name="Paulsen I."/>
            <person name="Piegu B."/>
            <person name="Poliakov A."/>
            <person name="Robbens S."/>
            <person name="Schmutz J."/>
            <person name="Toulza E."/>
            <person name="Wyss T."/>
            <person name="Zelensky A."/>
            <person name="Zhou K."/>
            <person name="Armbrust E.V."/>
            <person name="Bhattacharya D."/>
            <person name="Goodenough U.W."/>
            <person name="Van de Peer Y."/>
            <person name="Grigoriev I.V."/>
        </authorList>
    </citation>
    <scope>NUCLEOTIDE SEQUENCE [LARGE SCALE GENOMIC DNA]</scope>
    <source>
        <strain evidence="2 3">CCMP1545</strain>
    </source>
</reference>
<dbReference type="SUPFAM" id="SSF110916">
    <property type="entry name" value="Peptidyl-tRNA hydrolase domain-like"/>
    <property type="match status" value="1"/>
</dbReference>
<dbReference type="Gene3D" id="3.30.160.20">
    <property type="match status" value="1"/>
</dbReference>
<name>C1MWY4_MICPC</name>
<dbReference type="GO" id="GO:0003747">
    <property type="term" value="F:translation release factor activity"/>
    <property type="evidence" value="ECO:0007669"/>
    <property type="project" value="InterPro"/>
</dbReference>
<dbReference type="OrthoDB" id="270639at2759"/>
<dbReference type="OMA" id="MEWIPEW"/>
<feature type="non-terminal residue" evidence="2">
    <location>
        <position position="1"/>
    </location>
</feature>
<dbReference type="InterPro" id="IPR000352">
    <property type="entry name" value="Pep_chain_release_fac_I"/>
</dbReference>
<protein>
    <submittedName>
        <fullName evidence="2">Predicted protein</fullName>
    </submittedName>
</protein>
<evidence type="ECO:0000313" key="2">
    <source>
        <dbReference type="EMBL" id="EEH55954.1"/>
    </source>
</evidence>
<dbReference type="eggNOG" id="KOG3429">
    <property type="taxonomic scope" value="Eukaryota"/>
</dbReference>
<dbReference type="GeneID" id="9685090"/>
<feature type="domain" description="Prokaryotic-type class I peptide chain release factors" evidence="1">
    <location>
        <begin position="5"/>
        <end position="21"/>
    </location>
</feature>